<dbReference type="EMBL" id="JANTHX010000005">
    <property type="protein sequence ID" value="MCS0499200.1"/>
    <property type="molecule type" value="Genomic_DNA"/>
</dbReference>
<dbReference type="Gene3D" id="3.30.479.30">
    <property type="entry name" value="Band 7 domain"/>
    <property type="match status" value="1"/>
</dbReference>
<protein>
    <submittedName>
        <fullName evidence="3">SPFH domain-containing protein</fullName>
    </submittedName>
</protein>
<evidence type="ECO:0000313" key="4">
    <source>
        <dbReference type="Proteomes" id="UP001205337"/>
    </source>
</evidence>
<comment type="caution">
    <text evidence="3">The sequence shown here is derived from an EMBL/GenBank/DDBJ whole genome shotgun (WGS) entry which is preliminary data.</text>
</comment>
<dbReference type="InterPro" id="IPR001107">
    <property type="entry name" value="Band_7"/>
</dbReference>
<dbReference type="PANTHER" id="PTHR10264">
    <property type="entry name" value="BAND 7 PROTEIN-RELATED"/>
    <property type="match status" value="1"/>
</dbReference>
<dbReference type="Gene3D" id="6.10.250.2090">
    <property type="match status" value="1"/>
</dbReference>
<proteinExistence type="inferred from homology"/>
<keyword evidence="4" id="KW-1185">Reference proteome</keyword>
<reference evidence="3 4" key="1">
    <citation type="submission" date="2022-08" db="EMBL/GenBank/DDBJ databases">
        <authorList>
            <person name="Li F."/>
        </authorList>
    </citation>
    <scope>NUCLEOTIDE SEQUENCE [LARGE SCALE GENOMIC DNA]</scope>
    <source>
        <strain evidence="3 4">10F1B-8-1</strain>
    </source>
</reference>
<evidence type="ECO:0000256" key="1">
    <source>
        <dbReference type="ARBA" id="ARBA00008164"/>
    </source>
</evidence>
<dbReference type="SUPFAM" id="SSF117892">
    <property type="entry name" value="Band 7/SPFH domain"/>
    <property type="match status" value="1"/>
</dbReference>
<dbReference type="PANTHER" id="PTHR10264:SF19">
    <property type="entry name" value="AT06885P-RELATED"/>
    <property type="match status" value="1"/>
</dbReference>
<dbReference type="Proteomes" id="UP001205337">
    <property type="component" value="Unassembled WGS sequence"/>
</dbReference>
<sequence>MTTIRNIDLGWRVTVQPWEQAVVLREGVITRTVEAGRYRRRRRELWRLVDTRARWLALATQDVLTADGMQVRVTPLVRYRVFDARAWLTAADIPVDAVYVLAQLAVREAVVARTLDEVLAARGELLSGVRDAFADAAAALGAEVMEFATRDITLTAELRHAFAETALAREQGRAKLERARADAAALRSLANVAQVLEAHPALLQLRTLEAAAASGGRGQFIVRVGDAGPVVVE</sequence>
<name>A0ABT1ZER1_9MICO</name>
<evidence type="ECO:0000313" key="3">
    <source>
        <dbReference type="EMBL" id="MCS0499200.1"/>
    </source>
</evidence>
<organism evidence="3 4">
    <name type="scientific">Protaetiibacter mangrovi</name>
    <dbReference type="NCBI Taxonomy" id="2970926"/>
    <lineage>
        <taxon>Bacteria</taxon>
        <taxon>Bacillati</taxon>
        <taxon>Actinomycetota</taxon>
        <taxon>Actinomycetes</taxon>
        <taxon>Micrococcales</taxon>
        <taxon>Microbacteriaceae</taxon>
        <taxon>Protaetiibacter</taxon>
    </lineage>
</organism>
<dbReference type="Pfam" id="PF01145">
    <property type="entry name" value="Band_7"/>
    <property type="match status" value="1"/>
</dbReference>
<dbReference type="InterPro" id="IPR001972">
    <property type="entry name" value="Stomatin_HflK_fam"/>
</dbReference>
<dbReference type="RefSeq" id="WP_258798219.1">
    <property type="nucleotide sequence ID" value="NZ_JANTHX010000005.1"/>
</dbReference>
<comment type="similarity">
    <text evidence="1">Belongs to the band 7/mec-2 family.</text>
</comment>
<dbReference type="PRINTS" id="PR00721">
    <property type="entry name" value="STOMATIN"/>
</dbReference>
<evidence type="ECO:0000259" key="2">
    <source>
        <dbReference type="SMART" id="SM00244"/>
    </source>
</evidence>
<accession>A0ABT1ZER1</accession>
<dbReference type="SMART" id="SM00244">
    <property type="entry name" value="PHB"/>
    <property type="match status" value="1"/>
</dbReference>
<dbReference type="InterPro" id="IPR036013">
    <property type="entry name" value="Band_7/SPFH_dom_sf"/>
</dbReference>
<gene>
    <name evidence="3" type="ORF">NUH29_06515</name>
</gene>
<dbReference type="InterPro" id="IPR043202">
    <property type="entry name" value="Band-7_stomatin-like"/>
</dbReference>
<feature type="domain" description="Band 7" evidence="2">
    <location>
        <begin position="10"/>
        <end position="166"/>
    </location>
</feature>